<dbReference type="InterPro" id="IPR016181">
    <property type="entry name" value="Acyl_CoA_acyltransferase"/>
</dbReference>
<dbReference type="PANTHER" id="PTHR43877">
    <property type="entry name" value="AMINOALKYLPHOSPHONATE N-ACETYLTRANSFERASE-RELATED-RELATED"/>
    <property type="match status" value="1"/>
</dbReference>
<evidence type="ECO:0000259" key="4">
    <source>
        <dbReference type="PROSITE" id="PS51186"/>
    </source>
</evidence>
<name>A0A2R7YW40_9ACTN</name>
<keyword evidence="6" id="KW-1185">Reference proteome</keyword>
<dbReference type="InterPro" id="IPR050832">
    <property type="entry name" value="Bact_Acetyltransf"/>
</dbReference>
<reference evidence="5 6" key="1">
    <citation type="submission" date="2018-03" db="EMBL/GenBank/DDBJ databases">
        <authorList>
            <person name="Keele B.F."/>
        </authorList>
    </citation>
    <scope>NUCLEOTIDE SEQUENCE [LARGE SCALE GENOMIC DNA]</scope>
    <source>
        <strain evidence="5 6">IB-3</strain>
    </source>
</reference>
<dbReference type="PROSITE" id="PS51186">
    <property type="entry name" value="GNAT"/>
    <property type="match status" value="1"/>
</dbReference>
<feature type="region of interest" description="Disordered" evidence="3">
    <location>
        <begin position="147"/>
        <end position="173"/>
    </location>
</feature>
<evidence type="ECO:0000313" key="6">
    <source>
        <dbReference type="Proteomes" id="UP000244867"/>
    </source>
</evidence>
<gene>
    <name evidence="5" type="ORF">C7S10_12530</name>
</gene>
<dbReference type="Pfam" id="PF00583">
    <property type="entry name" value="Acetyltransf_1"/>
    <property type="match status" value="1"/>
</dbReference>
<dbReference type="GO" id="GO:0016747">
    <property type="term" value="F:acyltransferase activity, transferring groups other than amino-acyl groups"/>
    <property type="evidence" value="ECO:0007669"/>
    <property type="project" value="InterPro"/>
</dbReference>
<organism evidence="5 6">
    <name type="scientific">Nocardioides currus</name>
    <dbReference type="NCBI Taxonomy" id="2133958"/>
    <lineage>
        <taxon>Bacteria</taxon>
        <taxon>Bacillati</taxon>
        <taxon>Actinomycetota</taxon>
        <taxon>Actinomycetes</taxon>
        <taxon>Propionibacteriales</taxon>
        <taxon>Nocardioidaceae</taxon>
        <taxon>Nocardioides</taxon>
    </lineage>
</organism>
<proteinExistence type="predicted"/>
<evidence type="ECO:0000256" key="2">
    <source>
        <dbReference type="ARBA" id="ARBA00023315"/>
    </source>
</evidence>
<dbReference type="CDD" id="cd04301">
    <property type="entry name" value="NAT_SF"/>
    <property type="match status" value="1"/>
</dbReference>
<keyword evidence="2" id="KW-0012">Acyltransferase</keyword>
<evidence type="ECO:0000313" key="5">
    <source>
        <dbReference type="EMBL" id="PUA80582.1"/>
    </source>
</evidence>
<accession>A0A2R7YW40</accession>
<dbReference type="RefSeq" id="WP_108344776.1">
    <property type="nucleotide sequence ID" value="NZ_PYXZ01000005.1"/>
</dbReference>
<evidence type="ECO:0000256" key="1">
    <source>
        <dbReference type="ARBA" id="ARBA00022679"/>
    </source>
</evidence>
<comment type="caution">
    <text evidence="5">The sequence shown here is derived from an EMBL/GenBank/DDBJ whole genome shotgun (WGS) entry which is preliminary data.</text>
</comment>
<feature type="compositionally biased region" description="Pro residues" evidence="3">
    <location>
        <begin position="163"/>
        <end position="173"/>
    </location>
</feature>
<sequence>MPRTVIAPIVDAAQREAAAEVWAAARRAGGRAPTPGRQERVADKLRSSEVALLATYGDKPAGMIVAEPFLDDGAPDPTCGHISMVFVDPGYWGSGIGGALVRAVQAPPAGRDWTRLSVWTRTDNRRALRLYDSCGFVDTGERTSLHEGDQISRWEWTAASPRPGTPAPGTAPG</sequence>
<feature type="domain" description="N-acetyltransferase" evidence="4">
    <location>
        <begin position="8"/>
        <end position="163"/>
    </location>
</feature>
<dbReference type="SUPFAM" id="SSF55729">
    <property type="entry name" value="Acyl-CoA N-acyltransferases (Nat)"/>
    <property type="match status" value="1"/>
</dbReference>
<evidence type="ECO:0000256" key="3">
    <source>
        <dbReference type="SAM" id="MobiDB-lite"/>
    </source>
</evidence>
<dbReference type="AlphaFoldDB" id="A0A2R7YW40"/>
<dbReference type="OrthoDB" id="5243635at2"/>
<dbReference type="InterPro" id="IPR000182">
    <property type="entry name" value="GNAT_dom"/>
</dbReference>
<dbReference type="EMBL" id="PYXZ01000005">
    <property type="protein sequence ID" value="PUA80582.1"/>
    <property type="molecule type" value="Genomic_DNA"/>
</dbReference>
<protein>
    <submittedName>
        <fullName evidence="5">GNAT family N-acetyltransferase</fullName>
    </submittedName>
</protein>
<keyword evidence="1 5" id="KW-0808">Transferase</keyword>
<dbReference type="Gene3D" id="3.40.630.30">
    <property type="match status" value="1"/>
</dbReference>
<dbReference type="Proteomes" id="UP000244867">
    <property type="component" value="Unassembled WGS sequence"/>
</dbReference>